<dbReference type="EMBL" id="PUEC01000029">
    <property type="protein sequence ID" value="PWB00922.1"/>
    <property type="molecule type" value="Genomic_DNA"/>
</dbReference>
<proteinExistence type="predicted"/>
<protein>
    <recommendedName>
        <fullName evidence="4">Outer membrane protein beta-barrel domain-containing protein</fullName>
    </recommendedName>
</protein>
<comment type="caution">
    <text evidence="2">The sequence shown here is derived from an EMBL/GenBank/DDBJ whole genome shotgun (WGS) entry which is preliminary data.</text>
</comment>
<feature type="chain" id="PRO_5016037836" description="Outer membrane protein beta-barrel domain-containing protein" evidence="1">
    <location>
        <begin position="22"/>
        <end position="267"/>
    </location>
</feature>
<dbReference type="Proteomes" id="UP000244905">
    <property type="component" value="Unassembled WGS sequence"/>
</dbReference>
<accession>A0A2V1IIG6</accession>
<evidence type="ECO:0008006" key="4">
    <source>
        <dbReference type="Google" id="ProtNLM"/>
    </source>
</evidence>
<reference evidence="3" key="1">
    <citation type="submission" date="2018-02" db="EMBL/GenBank/DDBJ databases">
        <authorList>
            <person name="Clavel T."/>
            <person name="Strowig T."/>
        </authorList>
    </citation>
    <scope>NUCLEOTIDE SEQUENCE [LARGE SCALE GENOMIC DNA]</scope>
    <source>
        <strain evidence="3">DSM 103720</strain>
    </source>
</reference>
<dbReference type="GeneID" id="82526948"/>
<sequence>MKKYLSTILLSLCLGMVTVQAASIGEVAVTADSTARKDRFRMLEKPFMLTLSAGANFNTGGRHNSEVFGCRPDAATQINFRFNFGFHRNWNVYADLGYTFYSIHSDPLSDKYADLLVKLIMPGISTIHPSFSIGASHLSQVGRWQFMPRIGAGCQAVKTNKQSKEWNGIKTTVRREIAPYFIEGGFGVGFRTSRVCSVIFDICYHHPLESASLTVSTSGGNQDSTEKFKSKSWANDLTLSLGIQFQTNWKRRESLTPSGTRDLTPRA</sequence>
<evidence type="ECO:0000313" key="2">
    <source>
        <dbReference type="EMBL" id="PWB00922.1"/>
    </source>
</evidence>
<organism evidence="2 3">
    <name type="scientific">Duncaniella muris</name>
    <dbReference type="NCBI Taxonomy" id="2094150"/>
    <lineage>
        <taxon>Bacteria</taxon>
        <taxon>Pseudomonadati</taxon>
        <taxon>Bacteroidota</taxon>
        <taxon>Bacteroidia</taxon>
        <taxon>Bacteroidales</taxon>
        <taxon>Muribaculaceae</taxon>
        <taxon>Duncaniella</taxon>
    </lineage>
</organism>
<dbReference type="RefSeq" id="WP_107033074.1">
    <property type="nucleotide sequence ID" value="NZ_PUEC01000029.1"/>
</dbReference>
<gene>
    <name evidence="2" type="ORF">C5O23_11460</name>
</gene>
<evidence type="ECO:0000256" key="1">
    <source>
        <dbReference type="SAM" id="SignalP"/>
    </source>
</evidence>
<evidence type="ECO:0000313" key="3">
    <source>
        <dbReference type="Proteomes" id="UP000244905"/>
    </source>
</evidence>
<dbReference type="AlphaFoldDB" id="A0A2V1IIG6"/>
<keyword evidence="1" id="KW-0732">Signal</keyword>
<feature type="signal peptide" evidence="1">
    <location>
        <begin position="1"/>
        <end position="21"/>
    </location>
</feature>
<keyword evidence="3" id="KW-1185">Reference proteome</keyword>
<name>A0A2V1IIG6_9BACT</name>